<dbReference type="EMBL" id="JAATEP010000072">
    <property type="protein sequence ID" value="NJP97711.1"/>
    <property type="molecule type" value="Genomic_DNA"/>
</dbReference>
<evidence type="ECO:0000313" key="1">
    <source>
        <dbReference type="EMBL" id="NJP97711.1"/>
    </source>
</evidence>
<reference evidence="1 2" key="1">
    <citation type="submission" date="2020-03" db="EMBL/GenBank/DDBJ databases">
        <title>WGS of actinomycetes isolated from Thailand.</title>
        <authorList>
            <person name="Thawai C."/>
        </authorList>
    </citation>
    <scope>NUCLEOTIDE SEQUENCE [LARGE SCALE GENOMIC DNA]</scope>
    <source>
        <strain evidence="1 2">FMUSA5-5</strain>
    </source>
</reference>
<sequence length="158" mass="18018">MDSPVDELRHLLFFTGTWEGTGAFEATELTPPFSQPVIRVEGSIRLGGQWLEQRFAWIEQPDSGGPRMAEALRLWGYSPGRRLFVSEWFDSMGRRGTVTSPGWRGDELVADTTISHAGRQIRAREIFTRHGDSSWRHAAEMDFGRGWVPTDEQVFHKL</sequence>
<keyword evidence="2" id="KW-1185">Reference proteome</keyword>
<evidence type="ECO:0000313" key="2">
    <source>
        <dbReference type="Proteomes" id="UP000696294"/>
    </source>
</evidence>
<proteinExistence type="predicted"/>
<dbReference type="Proteomes" id="UP000696294">
    <property type="component" value="Unassembled WGS sequence"/>
</dbReference>
<gene>
    <name evidence="1" type="ORF">HCN51_51235</name>
</gene>
<protein>
    <submittedName>
        <fullName evidence="1">DUF1579 domain-containing protein</fullName>
    </submittedName>
</protein>
<comment type="caution">
    <text evidence="1">The sequence shown here is derived from an EMBL/GenBank/DDBJ whole genome shotgun (WGS) entry which is preliminary data.</text>
</comment>
<name>A0ABX1BPK2_9ACTN</name>
<dbReference type="RefSeq" id="WP_168020349.1">
    <property type="nucleotide sequence ID" value="NZ_JAATEP010000072.1"/>
</dbReference>
<organism evidence="1 2">
    <name type="scientific">Nonomuraea composti</name>
    <dbReference type="NCBI Taxonomy" id="2720023"/>
    <lineage>
        <taxon>Bacteria</taxon>
        <taxon>Bacillati</taxon>
        <taxon>Actinomycetota</taxon>
        <taxon>Actinomycetes</taxon>
        <taxon>Streptosporangiales</taxon>
        <taxon>Streptosporangiaceae</taxon>
        <taxon>Nonomuraea</taxon>
    </lineage>
</organism>
<accession>A0ABX1BPK2</accession>